<dbReference type="OrthoDB" id="412109at2759"/>
<dbReference type="PANTHER" id="PTHR15263:SF1">
    <property type="entry name" value="NF-KAPPA-B INHIBITOR-LIKE PROTEIN 1"/>
    <property type="match status" value="1"/>
</dbReference>
<evidence type="ECO:0000256" key="4">
    <source>
        <dbReference type="ARBA" id="ARBA00022737"/>
    </source>
</evidence>
<keyword evidence="12" id="KW-1185">Reference proteome</keyword>
<dbReference type="InterPro" id="IPR036770">
    <property type="entry name" value="Ankyrin_rpt-contain_sf"/>
</dbReference>
<proteinExistence type="predicted"/>
<feature type="repeat" description="ANK" evidence="9">
    <location>
        <begin position="48"/>
        <end position="75"/>
    </location>
</feature>
<comment type="subcellular location">
    <subcellularLocation>
        <location evidence="1">Nucleus</location>
    </subcellularLocation>
</comment>
<accession>A0A2G8LC45</accession>
<dbReference type="Gene3D" id="1.25.40.20">
    <property type="entry name" value="Ankyrin repeat-containing domain"/>
    <property type="match status" value="1"/>
</dbReference>
<dbReference type="AlphaFoldDB" id="A0A2G8LC45"/>
<evidence type="ECO:0000313" key="11">
    <source>
        <dbReference type="EMBL" id="PIK57848.1"/>
    </source>
</evidence>
<evidence type="ECO:0000256" key="7">
    <source>
        <dbReference type="ARBA" id="ARBA00030621"/>
    </source>
</evidence>
<dbReference type="EMBL" id="MRZV01000130">
    <property type="protein sequence ID" value="PIK57848.1"/>
    <property type="molecule type" value="Genomic_DNA"/>
</dbReference>
<keyword evidence="5 9" id="KW-0040">ANK repeat</keyword>
<dbReference type="PANTHER" id="PTHR15263">
    <property type="entry name" value="I-KAPPA-B-LIKE PROTEIN IKBL"/>
    <property type="match status" value="1"/>
</dbReference>
<evidence type="ECO:0000256" key="1">
    <source>
        <dbReference type="ARBA" id="ARBA00004123"/>
    </source>
</evidence>
<dbReference type="SMART" id="SM00248">
    <property type="entry name" value="ANK"/>
    <property type="match status" value="2"/>
</dbReference>
<feature type="compositionally biased region" description="Basic and acidic residues" evidence="10">
    <location>
        <begin position="245"/>
        <end position="267"/>
    </location>
</feature>
<evidence type="ECO:0000256" key="5">
    <source>
        <dbReference type="ARBA" id="ARBA00023043"/>
    </source>
</evidence>
<evidence type="ECO:0000256" key="2">
    <source>
        <dbReference type="ARBA" id="ARBA00014259"/>
    </source>
</evidence>
<reference evidence="11 12" key="1">
    <citation type="journal article" date="2017" name="PLoS Biol.">
        <title>The sea cucumber genome provides insights into morphological evolution and visceral regeneration.</title>
        <authorList>
            <person name="Zhang X."/>
            <person name="Sun L."/>
            <person name="Yuan J."/>
            <person name="Sun Y."/>
            <person name="Gao Y."/>
            <person name="Zhang L."/>
            <person name="Li S."/>
            <person name="Dai H."/>
            <person name="Hamel J.F."/>
            <person name="Liu C."/>
            <person name="Yu Y."/>
            <person name="Liu S."/>
            <person name="Lin W."/>
            <person name="Guo K."/>
            <person name="Jin S."/>
            <person name="Xu P."/>
            <person name="Storey K.B."/>
            <person name="Huan P."/>
            <person name="Zhang T."/>
            <person name="Zhou Y."/>
            <person name="Zhang J."/>
            <person name="Lin C."/>
            <person name="Li X."/>
            <person name="Xing L."/>
            <person name="Huo D."/>
            <person name="Sun M."/>
            <person name="Wang L."/>
            <person name="Mercier A."/>
            <person name="Li F."/>
            <person name="Yang H."/>
            <person name="Xiang J."/>
        </authorList>
    </citation>
    <scope>NUCLEOTIDE SEQUENCE [LARGE SCALE GENOMIC DNA]</scope>
    <source>
        <strain evidence="11">Shaxun</strain>
        <tissue evidence="11">Muscle</tissue>
    </source>
</reference>
<sequence length="398" mass="46539">MGGKSRQEKLAQYVLDGSVSKVQRFIKEHKRIDINSVRLVIHKYQPLLHMACERGHRGMVVLLLQMGADPALLDHTKGDTALHVALRRVLSGHKADFKTIALTILKYSPPDILDIENNSGQTARHLLKKFVTDQGMTIGQKVRTEEDEWKEKLSRAWEDDMSDNLPENSYYEVYKHLQARSIWCQPLYLSLRATNLLKSSNVEWVINASLSACLFRFRRRDAQESFDDWADRLTSEYRAKRKGGRLPEQETESREQKKRKTEDENSRNAKHKKKQKRGPDRRNHTLLMRLRYEKRMAAFEAEDGEDVGFDDIPWPGSTDNTDHMVTILVSDKSKMSAEDLKKYLRTHQRTWHPDKFMQKFGKRLKESDRERILDKVKELSQALNKAGEEGEKKDEWDY</sequence>
<keyword evidence="6" id="KW-0539">Nucleus</keyword>
<protein>
    <recommendedName>
        <fullName evidence="2">NF-kappa-B inhibitor-like protein 1</fullName>
    </recommendedName>
    <alternativeName>
        <fullName evidence="7">Inhibitor of kappa B-like protein</fullName>
    </alternativeName>
    <alternativeName>
        <fullName evidence="8">Nuclear factor of kappa light polypeptide gene enhancer in B-cells inhibitor-like 1</fullName>
    </alternativeName>
</protein>
<gene>
    <name evidence="11" type="ORF">BSL78_05231</name>
</gene>
<dbReference type="GO" id="GO:0005634">
    <property type="term" value="C:nucleus"/>
    <property type="evidence" value="ECO:0007669"/>
    <property type="project" value="UniProtKB-SubCell"/>
</dbReference>
<keyword evidence="3" id="KW-0597">Phosphoprotein</keyword>
<name>A0A2G8LC45_STIJA</name>
<dbReference type="GO" id="GO:0043124">
    <property type="term" value="P:negative regulation of canonical NF-kappaB signal transduction"/>
    <property type="evidence" value="ECO:0007669"/>
    <property type="project" value="InterPro"/>
</dbReference>
<comment type="caution">
    <text evidence="11">The sequence shown here is derived from an EMBL/GenBank/DDBJ whole genome shotgun (WGS) entry which is preliminary data.</text>
</comment>
<dbReference type="Pfam" id="PF12796">
    <property type="entry name" value="Ank_2"/>
    <property type="match status" value="1"/>
</dbReference>
<organism evidence="11 12">
    <name type="scientific">Stichopus japonicus</name>
    <name type="common">Sea cucumber</name>
    <dbReference type="NCBI Taxonomy" id="307972"/>
    <lineage>
        <taxon>Eukaryota</taxon>
        <taxon>Metazoa</taxon>
        <taxon>Echinodermata</taxon>
        <taxon>Eleutherozoa</taxon>
        <taxon>Echinozoa</taxon>
        <taxon>Holothuroidea</taxon>
        <taxon>Aspidochirotacea</taxon>
        <taxon>Aspidochirotida</taxon>
        <taxon>Stichopodidae</taxon>
        <taxon>Apostichopus</taxon>
    </lineage>
</organism>
<dbReference type="Proteomes" id="UP000230750">
    <property type="component" value="Unassembled WGS sequence"/>
</dbReference>
<feature type="region of interest" description="Disordered" evidence="10">
    <location>
        <begin position="240"/>
        <end position="287"/>
    </location>
</feature>
<evidence type="ECO:0000256" key="10">
    <source>
        <dbReference type="SAM" id="MobiDB-lite"/>
    </source>
</evidence>
<dbReference type="PROSITE" id="PS50088">
    <property type="entry name" value="ANK_REPEAT"/>
    <property type="match status" value="1"/>
</dbReference>
<dbReference type="SUPFAM" id="SSF48403">
    <property type="entry name" value="Ankyrin repeat"/>
    <property type="match status" value="1"/>
</dbReference>
<evidence type="ECO:0000313" key="12">
    <source>
        <dbReference type="Proteomes" id="UP000230750"/>
    </source>
</evidence>
<evidence type="ECO:0000256" key="9">
    <source>
        <dbReference type="PROSITE-ProRule" id="PRU00023"/>
    </source>
</evidence>
<evidence type="ECO:0000256" key="3">
    <source>
        <dbReference type="ARBA" id="ARBA00022553"/>
    </source>
</evidence>
<dbReference type="InterPro" id="IPR002110">
    <property type="entry name" value="Ankyrin_rpt"/>
</dbReference>
<evidence type="ECO:0000256" key="8">
    <source>
        <dbReference type="ARBA" id="ARBA00030802"/>
    </source>
</evidence>
<evidence type="ECO:0000256" key="6">
    <source>
        <dbReference type="ARBA" id="ARBA00023242"/>
    </source>
</evidence>
<dbReference type="InterPro" id="IPR038753">
    <property type="entry name" value="NFKBIL1"/>
</dbReference>
<keyword evidence="4" id="KW-0677">Repeat</keyword>